<proteinExistence type="predicted"/>
<feature type="non-terminal residue" evidence="1">
    <location>
        <position position="94"/>
    </location>
</feature>
<gene>
    <name evidence="1" type="ORF">CRG98_023608</name>
</gene>
<organism evidence="1 2">
    <name type="scientific">Punica granatum</name>
    <name type="common">Pomegranate</name>
    <dbReference type="NCBI Taxonomy" id="22663"/>
    <lineage>
        <taxon>Eukaryota</taxon>
        <taxon>Viridiplantae</taxon>
        <taxon>Streptophyta</taxon>
        <taxon>Embryophyta</taxon>
        <taxon>Tracheophyta</taxon>
        <taxon>Spermatophyta</taxon>
        <taxon>Magnoliopsida</taxon>
        <taxon>eudicotyledons</taxon>
        <taxon>Gunneridae</taxon>
        <taxon>Pentapetalae</taxon>
        <taxon>rosids</taxon>
        <taxon>malvids</taxon>
        <taxon>Myrtales</taxon>
        <taxon>Lythraceae</taxon>
        <taxon>Punica</taxon>
    </lineage>
</organism>
<comment type="caution">
    <text evidence="1">The sequence shown here is derived from an EMBL/GenBank/DDBJ whole genome shotgun (WGS) entry which is preliminary data.</text>
</comment>
<dbReference type="PANTHER" id="PTHR46667:SF6">
    <property type="entry name" value="OS01G0185100 PROTEIN"/>
    <property type="match status" value="1"/>
</dbReference>
<name>A0A2I0JJ89_PUNGR</name>
<dbReference type="Proteomes" id="UP000233551">
    <property type="component" value="Unassembled WGS sequence"/>
</dbReference>
<dbReference type="EMBL" id="PGOL01001648">
    <property type="protein sequence ID" value="PKI55980.1"/>
    <property type="molecule type" value="Genomic_DNA"/>
</dbReference>
<reference evidence="1 2" key="1">
    <citation type="submission" date="2017-11" db="EMBL/GenBank/DDBJ databases">
        <title>De-novo sequencing of pomegranate (Punica granatum L.) genome.</title>
        <authorList>
            <person name="Akparov Z."/>
            <person name="Amiraslanov A."/>
            <person name="Hajiyeva S."/>
            <person name="Abbasov M."/>
            <person name="Kaur K."/>
            <person name="Hamwieh A."/>
            <person name="Solovyev V."/>
            <person name="Salamov A."/>
            <person name="Braich B."/>
            <person name="Kosarev P."/>
            <person name="Mahmoud A."/>
            <person name="Hajiyev E."/>
            <person name="Babayeva S."/>
            <person name="Izzatullayeva V."/>
            <person name="Mammadov A."/>
            <person name="Mammadov A."/>
            <person name="Sharifova S."/>
            <person name="Ojaghi J."/>
            <person name="Eynullazada K."/>
            <person name="Bayramov B."/>
            <person name="Abdulazimova A."/>
            <person name="Shahmuradov I."/>
        </authorList>
    </citation>
    <scope>NUCLEOTIDE SEQUENCE [LARGE SCALE GENOMIC DNA]</scope>
    <source>
        <strain evidence="2">cv. AG2017</strain>
        <tissue evidence="1">Leaf</tissue>
    </source>
</reference>
<dbReference type="PANTHER" id="PTHR46667">
    <property type="entry name" value="OS05G0182700 PROTEIN"/>
    <property type="match status" value="1"/>
</dbReference>
<evidence type="ECO:0000313" key="2">
    <source>
        <dbReference type="Proteomes" id="UP000233551"/>
    </source>
</evidence>
<evidence type="ECO:0000313" key="1">
    <source>
        <dbReference type="EMBL" id="PKI55980.1"/>
    </source>
</evidence>
<keyword evidence="2" id="KW-1185">Reference proteome</keyword>
<dbReference type="AlphaFoldDB" id="A0A2I0JJ89"/>
<accession>A0A2I0JJ89</accession>
<protein>
    <submittedName>
        <fullName evidence="1">Uncharacterized protein</fullName>
    </submittedName>
</protein>
<sequence length="94" mass="9866">MAMQSGVGLSKILVGDHTLLIRPLASHFLSALSSLSTTLYDLTVSVTGYTGTILFKNGKLSDIFGELQALVKGLEKSGKDSEGETDHAEAIAAQ</sequence>